<evidence type="ECO:0000313" key="1">
    <source>
        <dbReference type="EMBL" id="GHE50290.1"/>
    </source>
</evidence>
<comment type="caution">
    <text evidence="1">The sequence shown here is derived from an EMBL/GenBank/DDBJ whole genome shotgun (WGS) entry which is preliminary data.</text>
</comment>
<reference evidence="1" key="1">
    <citation type="journal article" date="2014" name="Int. J. Syst. Evol. Microbiol.">
        <title>Complete genome sequence of Corynebacterium casei LMG S-19264T (=DSM 44701T), isolated from a smear-ripened cheese.</title>
        <authorList>
            <consortium name="US DOE Joint Genome Institute (JGI-PGF)"/>
            <person name="Walter F."/>
            <person name="Albersmeier A."/>
            <person name="Kalinowski J."/>
            <person name="Ruckert C."/>
        </authorList>
    </citation>
    <scope>NUCLEOTIDE SEQUENCE</scope>
    <source>
        <strain evidence="1">CGMCC 4.7403</strain>
    </source>
</reference>
<organism evidence="1 2">
    <name type="scientific">Streptomyces capitiformicae</name>
    <dbReference type="NCBI Taxonomy" id="2014920"/>
    <lineage>
        <taxon>Bacteria</taxon>
        <taxon>Bacillati</taxon>
        <taxon>Actinomycetota</taxon>
        <taxon>Actinomycetes</taxon>
        <taxon>Kitasatosporales</taxon>
        <taxon>Streptomycetaceae</taxon>
        <taxon>Streptomyces</taxon>
    </lineage>
</organism>
<proteinExistence type="predicted"/>
<dbReference type="AlphaFoldDB" id="A0A919DJ87"/>
<accession>A0A919DJ87</accession>
<evidence type="ECO:0000313" key="2">
    <source>
        <dbReference type="Proteomes" id="UP000603227"/>
    </source>
</evidence>
<protein>
    <submittedName>
        <fullName evidence="1">Uncharacterized protein</fullName>
    </submittedName>
</protein>
<dbReference type="EMBL" id="BNAT01000034">
    <property type="protein sequence ID" value="GHE50290.1"/>
    <property type="molecule type" value="Genomic_DNA"/>
</dbReference>
<sequence length="71" mass="7817">MHTTSPLQSWVDAALRDQWEGSWPYAHRVLDDAVEQLTNMAFRYRGLRKHLAADLSTGGPDGLASAADTCS</sequence>
<dbReference type="Proteomes" id="UP000603227">
    <property type="component" value="Unassembled WGS sequence"/>
</dbReference>
<name>A0A919DJ87_9ACTN</name>
<reference evidence="1" key="2">
    <citation type="submission" date="2020-09" db="EMBL/GenBank/DDBJ databases">
        <authorList>
            <person name="Sun Q."/>
            <person name="Zhou Y."/>
        </authorList>
    </citation>
    <scope>NUCLEOTIDE SEQUENCE</scope>
    <source>
        <strain evidence="1">CGMCC 4.7403</strain>
    </source>
</reference>
<gene>
    <name evidence="1" type="ORF">GCM10017771_72210</name>
</gene>
<keyword evidence="2" id="KW-1185">Reference proteome</keyword>